<name>A0ABM8UBE2_9BURK</name>
<reference evidence="3 4" key="1">
    <citation type="submission" date="2021-04" db="EMBL/GenBank/DDBJ databases">
        <authorList>
            <person name="Vanwijnsberghe S."/>
        </authorList>
    </citation>
    <scope>NUCLEOTIDE SEQUENCE [LARGE SCALE GENOMIC DNA]</scope>
    <source>
        <strain evidence="3 4">LMG 32171</strain>
    </source>
</reference>
<organism evidence="3 4">
    <name type="scientific">Paraburkholderia gardini</name>
    <dbReference type="NCBI Taxonomy" id="2823469"/>
    <lineage>
        <taxon>Bacteria</taxon>
        <taxon>Pseudomonadati</taxon>
        <taxon>Pseudomonadota</taxon>
        <taxon>Betaproteobacteria</taxon>
        <taxon>Burkholderiales</taxon>
        <taxon>Burkholderiaceae</taxon>
        <taxon>Paraburkholderia</taxon>
    </lineage>
</organism>
<evidence type="ECO:0000259" key="2">
    <source>
        <dbReference type="PROSITE" id="PS51898"/>
    </source>
</evidence>
<accession>A0ABM8UBE2</accession>
<keyword evidence="4" id="KW-1185">Reference proteome</keyword>
<evidence type="ECO:0000256" key="1">
    <source>
        <dbReference type="ARBA" id="ARBA00023172"/>
    </source>
</evidence>
<dbReference type="Gene3D" id="1.10.443.10">
    <property type="entry name" value="Intergrase catalytic core"/>
    <property type="match status" value="1"/>
</dbReference>
<dbReference type="InterPro" id="IPR002104">
    <property type="entry name" value="Integrase_catalytic"/>
</dbReference>
<proteinExistence type="predicted"/>
<dbReference type="PROSITE" id="PS51898">
    <property type="entry name" value="TYR_RECOMBINASE"/>
    <property type="match status" value="1"/>
</dbReference>
<dbReference type="Pfam" id="PF00589">
    <property type="entry name" value="Phage_integrase"/>
    <property type="match status" value="1"/>
</dbReference>
<dbReference type="RefSeq" id="WP_228984110.1">
    <property type="nucleotide sequence ID" value="NZ_CAJQYY010000057.1"/>
</dbReference>
<comment type="caution">
    <text evidence="3">The sequence shown here is derived from an EMBL/GenBank/DDBJ whole genome shotgun (WGS) entry which is preliminary data.</text>
</comment>
<evidence type="ECO:0000313" key="4">
    <source>
        <dbReference type="Proteomes" id="UP000789752"/>
    </source>
</evidence>
<evidence type="ECO:0000313" key="3">
    <source>
        <dbReference type="EMBL" id="CAG4926474.1"/>
    </source>
</evidence>
<dbReference type="SUPFAM" id="SSF56349">
    <property type="entry name" value="DNA breaking-rejoining enzymes"/>
    <property type="match status" value="1"/>
</dbReference>
<sequence length="180" mass="20061">MRESTYSSDDSPVWELTVVGKRKIERTVPVSPATVDALRAHWRDRQKNFDDEASGPLVKPIFLPPTPQAKERHKSDTDLSYAPDSLNDMVAWAMKRLRAGIPDLSNSEIAQLEATSPRAFRHTFGTQAAAEDVPVDIIQCILGHRSLQTTTIYVQAEKQRMMKAAAKYYAADAASESDDD</sequence>
<dbReference type="EMBL" id="CAJQYY010000057">
    <property type="protein sequence ID" value="CAG4926474.1"/>
    <property type="molecule type" value="Genomic_DNA"/>
</dbReference>
<gene>
    <name evidence="3" type="primary">xerC_8</name>
    <name evidence="3" type="ORF">R54767_05293</name>
</gene>
<keyword evidence="1" id="KW-0233">DNA recombination</keyword>
<dbReference type="InterPro" id="IPR013762">
    <property type="entry name" value="Integrase-like_cat_sf"/>
</dbReference>
<dbReference type="Proteomes" id="UP000789752">
    <property type="component" value="Unassembled WGS sequence"/>
</dbReference>
<feature type="domain" description="Tyr recombinase" evidence="2">
    <location>
        <begin position="1"/>
        <end position="166"/>
    </location>
</feature>
<dbReference type="InterPro" id="IPR011010">
    <property type="entry name" value="DNA_brk_join_enz"/>
</dbReference>
<dbReference type="CDD" id="cd00397">
    <property type="entry name" value="DNA_BRE_C"/>
    <property type="match status" value="1"/>
</dbReference>
<protein>
    <submittedName>
        <fullName evidence="3">Tyrosine recombinase XerC</fullName>
    </submittedName>
</protein>